<feature type="domain" description="FAD dependent oxidoreductase" evidence="2">
    <location>
        <begin position="9"/>
        <end position="350"/>
    </location>
</feature>
<proteinExistence type="predicted"/>
<accession>A0AB38TFN6</accession>
<dbReference type="Proteomes" id="UP001060070">
    <property type="component" value="Chromosome"/>
</dbReference>
<dbReference type="GO" id="GO:0016491">
    <property type="term" value="F:oxidoreductase activity"/>
    <property type="evidence" value="ECO:0007669"/>
    <property type="project" value="UniProtKB-KW"/>
</dbReference>
<dbReference type="EMBL" id="CP088147">
    <property type="protein sequence ID" value="UTU53111.1"/>
    <property type="molecule type" value="Genomic_DNA"/>
</dbReference>
<dbReference type="GO" id="GO:0005737">
    <property type="term" value="C:cytoplasm"/>
    <property type="evidence" value="ECO:0007669"/>
    <property type="project" value="TreeGrafter"/>
</dbReference>
<dbReference type="SUPFAM" id="SSF54373">
    <property type="entry name" value="FAD-linked reductases, C-terminal domain"/>
    <property type="match status" value="1"/>
</dbReference>
<dbReference type="PANTHER" id="PTHR13847:SF289">
    <property type="entry name" value="GLYCINE OXIDASE"/>
    <property type="match status" value="1"/>
</dbReference>
<dbReference type="RefSeq" id="WP_032899824.1">
    <property type="nucleotide sequence ID" value="NZ_CP088147.1"/>
</dbReference>
<dbReference type="InterPro" id="IPR006076">
    <property type="entry name" value="FAD-dep_OxRdtase"/>
</dbReference>
<evidence type="ECO:0000256" key="1">
    <source>
        <dbReference type="ARBA" id="ARBA00023002"/>
    </source>
</evidence>
<evidence type="ECO:0000313" key="3">
    <source>
        <dbReference type="EMBL" id="UTU53111.1"/>
    </source>
</evidence>
<dbReference type="AlphaFoldDB" id="A0AB38TFN6"/>
<dbReference type="InterPro" id="IPR036188">
    <property type="entry name" value="FAD/NAD-bd_sf"/>
</dbReference>
<organism evidence="3 4">
    <name type="scientific">Mesorhizobium ciceri</name>
    <dbReference type="NCBI Taxonomy" id="39645"/>
    <lineage>
        <taxon>Bacteria</taxon>
        <taxon>Pseudomonadati</taxon>
        <taxon>Pseudomonadota</taxon>
        <taxon>Alphaproteobacteria</taxon>
        <taxon>Hyphomicrobiales</taxon>
        <taxon>Phyllobacteriaceae</taxon>
        <taxon>Mesorhizobium</taxon>
    </lineage>
</organism>
<sequence>MNSPRRTFDVIVAGGGLVGISISLGLRLSGLDVLVLDGCDDDNRAARGNFGLIWIQTKGHSFRPYAQLSRKAAKMWPAFSSQLKELSGIDVGLEDNGAFYLCMSEAEWKDRAELMRKQFDNDLPIAAAYEMMERGELDKHIPGLGNSVVGGCYGRLDGAVNPLKFFRALHSAFRAIGGEYRASSAVTEIRPAGSDFQVTAGNSTYSCAKLVLAAGLGNNQLAPMVDVAMDIRPVRGQVLATNKLPKSLRYPTHTIRQMSEGAFIIGDSREEVGLDDGTTPEVMSAIARKAIACFPNLADTQLLRAWGGLRTFTKDGIPLYLRSNSYPNAYAVNVHSGVTLAPVHAQDLASAIEEGDLEARIPDFSRKRS</sequence>
<evidence type="ECO:0000313" key="4">
    <source>
        <dbReference type="Proteomes" id="UP001060070"/>
    </source>
</evidence>
<keyword evidence="4" id="KW-1185">Reference proteome</keyword>
<reference evidence="3 4" key="1">
    <citation type="journal article" date="2022" name="Microbiol. Resour. Announc.">
        <title>Complete Genome Sequence of Mesorhizobium ciceri Strain R30, a Rhizobium Used as a Commercial Inoculant for Chickpea in Argentina.</title>
        <authorList>
            <person name="Foresto E."/>
            <person name="Revale S."/>
            <person name="Primo E."/>
            <person name="Nievas F."/>
            <person name="Carezzano E."/>
            <person name="Puente M."/>
            <person name="Alzari P."/>
            <person name="Mart M."/>
            <person name="Ben-Assaya M."/>
            <person name="Mornico D."/>
            <person name="Santoro M."/>
            <person name="Mart F."/>
            <person name="Giordano W."/>
            <person name="Bogino P."/>
        </authorList>
    </citation>
    <scope>NUCLEOTIDE SEQUENCE [LARGE SCALE GENOMIC DNA]</scope>
    <source>
        <strain evidence="3 4">R30</strain>
    </source>
</reference>
<gene>
    <name evidence="3" type="ORF">LRP29_06710</name>
</gene>
<dbReference type="Gene3D" id="3.30.9.10">
    <property type="entry name" value="D-Amino Acid Oxidase, subunit A, domain 2"/>
    <property type="match status" value="1"/>
</dbReference>
<dbReference type="Pfam" id="PF01266">
    <property type="entry name" value="DAO"/>
    <property type="match status" value="1"/>
</dbReference>
<dbReference type="SUPFAM" id="SSF51905">
    <property type="entry name" value="FAD/NAD(P)-binding domain"/>
    <property type="match status" value="1"/>
</dbReference>
<protein>
    <submittedName>
        <fullName evidence="3">FAD-binding oxidoreductase</fullName>
    </submittedName>
</protein>
<dbReference type="PANTHER" id="PTHR13847">
    <property type="entry name" value="SARCOSINE DEHYDROGENASE-RELATED"/>
    <property type="match status" value="1"/>
</dbReference>
<dbReference type="Gene3D" id="3.50.50.60">
    <property type="entry name" value="FAD/NAD(P)-binding domain"/>
    <property type="match status" value="1"/>
</dbReference>
<evidence type="ECO:0000259" key="2">
    <source>
        <dbReference type="Pfam" id="PF01266"/>
    </source>
</evidence>
<name>A0AB38TFN6_9HYPH</name>
<keyword evidence="1" id="KW-0560">Oxidoreductase</keyword>